<organism evidence="2 3">
    <name type="scientific">Volvox africanus</name>
    <dbReference type="NCBI Taxonomy" id="51714"/>
    <lineage>
        <taxon>Eukaryota</taxon>
        <taxon>Viridiplantae</taxon>
        <taxon>Chlorophyta</taxon>
        <taxon>core chlorophytes</taxon>
        <taxon>Chlorophyceae</taxon>
        <taxon>CS clade</taxon>
        <taxon>Chlamydomonadales</taxon>
        <taxon>Volvocaceae</taxon>
        <taxon>Volvox</taxon>
    </lineage>
</organism>
<feature type="region of interest" description="Disordered" evidence="1">
    <location>
        <begin position="25"/>
        <end position="59"/>
    </location>
</feature>
<feature type="region of interest" description="Disordered" evidence="1">
    <location>
        <begin position="136"/>
        <end position="155"/>
    </location>
</feature>
<dbReference type="AlphaFoldDB" id="A0A8J4ASH8"/>
<evidence type="ECO:0000313" key="3">
    <source>
        <dbReference type="Proteomes" id="UP000747399"/>
    </source>
</evidence>
<protein>
    <submittedName>
        <fullName evidence="2">Uncharacterized protein</fullName>
    </submittedName>
</protein>
<keyword evidence="3" id="KW-1185">Reference proteome</keyword>
<reference evidence="2" key="1">
    <citation type="journal article" date="2021" name="Proc. Natl. Acad. Sci. U.S.A.">
        <title>Three genomes in the algal genus Volvox reveal the fate of a haploid sex-determining region after a transition to homothallism.</title>
        <authorList>
            <person name="Yamamoto K."/>
            <person name="Hamaji T."/>
            <person name="Kawai-Toyooka H."/>
            <person name="Matsuzaki R."/>
            <person name="Takahashi F."/>
            <person name="Nishimura Y."/>
            <person name="Kawachi M."/>
            <person name="Noguchi H."/>
            <person name="Minakuchi Y."/>
            <person name="Umen J.G."/>
            <person name="Toyoda A."/>
            <person name="Nozaki H."/>
        </authorList>
    </citation>
    <scope>NUCLEOTIDE SEQUENCE</scope>
    <source>
        <strain evidence="2">NIES-3780</strain>
    </source>
</reference>
<proteinExistence type="predicted"/>
<evidence type="ECO:0000313" key="2">
    <source>
        <dbReference type="EMBL" id="GIL46815.1"/>
    </source>
</evidence>
<dbReference type="Proteomes" id="UP000747399">
    <property type="component" value="Unassembled WGS sequence"/>
</dbReference>
<feature type="non-terminal residue" evidence="2">
    <location>
        <position position="1"/>
    </location>
</feature>
<name>A0A8J4ASH8_9CHLO</name>
<feature type="region of interest" description="Disordered" evidence="1">
    <location>
        <begin position="371"/>
        <end position="393"/>
    </location>
</feature>
<feature type="compositionally biased region" description="Basic and acidic residues" evidence="1">
    <location>
        <begin position="136"/>
        <end position="149"/>
    </location>
</feature>
<dbReference type="EMBL" id="BNCO01000004">
    <property type="protein sequence ID" value="GIL46815.1"/>
    <property type="molecule type" value="Genomic_DNA"/>
</dbReference>
<comment type="caution">
    <text evidence="2">The sequence shown here is derived from an EMBL/GenBank/DDBJ whole genome shotgun (WGS) entry which is preliminary data.</text>
</comment>
<sequence length="413" mass="42548">EDTLDARLWAEGIFGGALRGATLGRASSSGTGRVDPQDAETGQRNGAPAGSHPASEGGVLRDTQALGGAAGGLLSGITLINGLYCGGDGGDGSDSCDTLWRLALLTAALSELWAASEALVMAALLPHCRGVRTDGSYDGHIPPRERAQRSGEGGDAGVVGVGRSTKGPVVQEGELKEGMWSGEGPPPVNLCVDWALFCLSGGLDLELACRRVILVVAEAVVAEAVVAEAVVAEAVEAEAMGAEAAEAAALSRAEGLQARNPNHKGDSGEEGRLAALHSWCDSQRKEMAVRRSRLVELAAATVGGTAFHVDAAVQDWAARRTNGSTLVDDTGVTPELRHALTCRYGMLAHRGTQGAVAPSYVPSSLSSHTRQTRLAADLQDGKKGRSSSSCIFEGGGRGGEREAVLLAELWLKS</sequence>
<accession>A0A8J4ASH8</accession>
<gene>
    <name evidence="2" type="ORF">Vafri_3696</name>
</gene>
<evidence type="ECO:0000256" key="1">
    <source>
        <dbReference type="SAM" id="MobiDB-lite"/>
    </source>
</evidence>